<dbReference type="AlphaFoldDB" id="A0A922DEN5"/>
<evidence type="ECO:0000313" key="1">
    <source>
        <dbReference type="EMBL" id="KAG6682996.1"/>
    </source>
</evidence>
<evidence type="ECO:0000313" key="2">
    <source>
        <dbReference type="Proteomes" id="UP000811246"/>
    </source>
</evidence>
<reference evidence="1" key="1">
    <citation type="submission" date="2021-01" db="EMBL/GenBank/DDBJ databases">
        <authorList>
            <person name="Lovell J.T."/>
            <person name="Bentley N."/>
            <person name="Bhattarai G."/>
            <person name="Jenkins J.W."/>
            <person name="Sreedasyam A."/>
            <person name="Alarcon Y."/>
            <person name="Bock C."/>
            <person name="Boston L."/>
            <person name="Carlson J."/>
            <person name="Cervantes K."/>
            <person name="Clermont K."/>
            <person name="Krom N."/>
            <person name="Kubenka K."/>
            <person name="Mamidi S."/>
            <person name="Mattison C."/>
            <person name="Monteros M."/>
            <person name="Pisani C."/>
            <person name="Plott C."/>
            <person name="Rajasekar S."/>
            <person name="Rhein H.S."/>
            <person name="Rohla C."/>
            <person name="Song M."/>
            <person name="Hilaire R.S."/>
            <person name="Shu S."/>
            <person name="Wells L."/>
            <person name="Wang X."/>
            <person name="Webber J."/>
            <person name="Heerema R.J."/>
            <person name="Klein P."/>
            <person name="Conner P."/>
            <person name="Grauke L."/>
            <person name="Grimwood J."/>
            <person name="Schmutz J."/>
            <person name="Randall J.J."/>
        </authorList>
    </citation>
    <scope>NUCLEOTIDE SEQUENCE</scope>
    <source>
        <tissue evidence="1">Leaf</tissue>
    </source>
</reference>
<proteinExistence type="predicted"/>
<name>A0A922DEN5_CARIL</name>
<dbReference type="EMBL" id="CM031837">
    <property type="protein sequence ID" value="KAG6682996.1"/>
    <property type="molecule type" value="Genomic_DNA"/>
</dbReference>
<protein>
    <submittedName>
        <fullName evidence="1">Uncharacterized protein</fullName>
    </submittedName>
</protein>
<organism evidence="1 2">
    <name type="scientific">Carya illinoinensis</name>
    <name type="common">Pecan</name>
    <dbReference type="NCBI Taxonomy" id="32201"/>
    <lineage>
        <taxon>Eukaryota</taxon>
        <taxon>Viridiplantae</taxon>
        <taxon>Streptophyta</taxon>
        <taxon>Embryophyta</taxon>
        <taxon>Tracheophyta</taxon>
        <taxon>Spermatophyta</taxon>
        <taxon>Magnoliopsida</taxon>
        <taxon>eudicotyledons</taxon>
        <taxon>Gunneridae</taxon>
        <taxon>Pentapetalae</taxon>
        <taxon>rosids</taxon>
        <taxon>fabids</taxon>
        <taxon>Fagales</taxon>
        <taxon>Juglandaceae</taxon>
        <taxon>Carya</taxon>
    </lineage>
</organism>
<comment type="caution">
    <text evidence="1">The sequence shown here is derived from an EMBL/GenBank/DDBJ whole genome shotgun (WGS) entry which is preliminary data.</text>
</comment>
<dbReference type="Proteomes" id="UP000811246">
    <property type="component" value="Chromosome 13"/>
</dbReference>
<accession>A0A922DEN5</accession>
<gene>
    <name evidence="1" type="ORF">I3842_13G170700</name>
</gene>
<sequence length="105" mass="12381">MLEELQEIERVQEGQALSLGEVSRQMELILELKWVTLLEEISWRQKSRALWLKEGDRSTKFFRRVANSHKRTNIVERLNIDGVVCTEALVIKEHIAGFFEHFITE</sequence>